<keyword evidence="5" id="KW-0732">Signal</keyword>
<dbReference type="PROSITE" id="PS00941">
    <property type="entry name" value="CARBOXYLESTERASE_B_2"/>
    <property type="match status" value="1"/>
</dbReference>
<dbReference type="AlphaFoldDB" id="A0A8S1DBH1"/>
<keyword evidence="2" id="KW-0719">Serine esterase</keyword>
<evidence type="ECO:0000256" key="2">
    <source>
        <dbReference type="ARBA" id="ARBA00022487"/>
    </source>
</evidence>
<dbReference type="InterPro" id="IPR019819">
    <property type="entry name" value="Carboxylesterase_B_CS"/>
</dbReference>
<name>A0A8S1DBH1_9INSE</name>
<feature type="domain" description="Carboxylesterase type B" evidence="6">
    <location>
        <begin position="24"/>
        <end position="531"/>
    </location>
</feature>
<dbReference type="Pfam" id="PF00135">
    <property type="entry name" value="COesterase"/>
    <property type="match status" value="1"/>
</dbReference>
<evidence type="ECO:0000313" key="7">
    <source>
        <dbReference type="EMBL" id="CAB3377565.1"/>
    </source>
</evidence>
<protein>
    <recommendedName>
        <fullName evidence="5">Carboxylic ester hydrolase</fullName>
        <ecNumber evidence="5">3.1.1.-</ecNumber>
    </recommendedName>
</protein>
<comment type="caution">
    <text evidence="7">The sequence shown here is derived from an EMBL/GenBank/DDBJ whole genome shotgun (WGS) entry which is preliminary data.</text>
</comment>
<reference evidence="7 8" key="1">
    <citation type="submission" date="2020-04" db="EMBL/GenBank/DDBJ databases">
        <authorList>
            <person name="Alioto T."/>
            <person name="Alioto T."/>
            <person name="Gomez Garrido J."/>
        </authorList>
    </citation>
    <scope>NUCLEOTIDE SEQUENCE [LARGE SCALE GENOMIC DNA]</scope>
</reference>
<proteinExistence type="inferred from homology"/>
<evidence type="ECO:0000256" key="5">
    <source>
        <dbReference type="RuleBase" id="RU361235"/>
    </source>
</evidence>
<dbReference type="PANTHER" id="PTHR43142">
    <property type="entry name" value="CARBOXYLIC ESTER HYDROLASE"/>
    <property type="match status" value="1"/>
</dbReference>
<gene>
    <name evidence="7" type="ORF">CLODIP_2_CD01367</name>
</gene>
<dbReference type="Gene3D" id="3.40.50.1820">
    <property type="entry name" value="alpha/beta hydrolase"/>
    <property type="match status" value="1"/>
</dbReference>
<feature type="signal peptide" evidence="5">
    <location>
        <begin position="1"/>
        <end position="19"/>
    </location>
</feature>
<comment type="similarity">
    <text evidence="1 5">Belongs to the type-B carboxylesterase/lipase family.</text>
</comment>
<dbReference type="InterPro" id="IPR029058">
    <property type="entry name" value="AB_hydrolase_fold"/>
</dbReference>
<evidence type="ECO:0000313" key="8">
    <source>
        <dbReference type="Proteomes" id="UP000494165"/>
    </source>
</evidence>
<dbReference type="OrthoDB" id="6846267at2759"/>
<dbReference type="EC" id="3.1.1.-" evidence="5"/>
<evidence type="ECO:0000256" key="1">
    <source>
        <dbReference type="ARBA" id="ARBA00005964"/>
    </source>
</evidence>
<dbReference type="Proteomes" id="UP000494165">
    <property type="component" value="Unassembled WGS sequence"/>
</dbReference>
<dbReference type="SUPFAM" id="SSF53474">
    <property type="entry name" value="alpha/beta-Hydrolases"/>
    <property type="match status" value="1"/>
</dbReference>
<keyword evidence="4" id="KW-0325">Glycoprotein</keyword>
<evidence type="ECO:0000256" key="3">
    <source>
        <dbReference type="ARBA" id="ARBA00022801"/>
    </source>
</evidence>
<feature type="chain" id="PRO_5035960302" description="Carboxylic ester hydrolase" evidence="5">
    <location>
        <begin position="20"/>
        <end position="568"/>
    </location>
</feature>
<dbReference type="EMBL" id="CADEPI010000147">
    <property type="protein sequence ID" value="CAB3377565.1"/>
    <property type="molecule type" value="Genomic_DNA"/>
</dbReference>
<sequence length="568" mass="63093">MWRRAVALLLALAVVGSNAADSSRPTISTSLGPLEGIWMTSELGYRYAAYLGVPYAQPPLGKLRFQLAKPAEPWKGTWDAGIIAPQCLTFDHRMHPMDNQAIKGHEDCLYLNIYTPENSEKLKKPLAVIVFIHAGGFMFGTSNQYGAKYFADRNIVLVTINYRIGPFGFLSFEDDVLPGNNGLKDQVEALRWVKKHIASFGGDPENVSIMGLSAGGSSVHYHYLSPLSKDLFKRGVSLSGTALCRWALTENAKEKSLKIAAGVGCTQTKTEEILDCLRERPAQNIVAQVEHLQVWQYTPFSPLGPVIEKKSKDAFLTDTPTNLLKSGKFAKLPWVTGVTASEGLYPAATFVSKDHELSRLDAEFDDLVPFLLDFNYTVSAAEKQKVLDLIRTEYFNGEKIDSKSVPQIIKMISDRLFKLDAQIAAEVHATRTPNVWFYHFTHRGKHSLSDLMSGTSNDYGASHADDVSYFLNVTFIPQDVPRTGLDADLQKQMTDLWSTFAEVGIPLAPGVLWNPVQPESPLQYLLINSSYPSKMETVDDLGNAKFWQSLPFQESAQILSKNSARDEL</sequence>
<dbReference type="InterPro" id="IPR019826">
    <property type="entry name" value="Carboxylesterase_B_AS"/>
</dbReference>
<evidence type="ECO:0000256" key="4">
    <source>
        <dbReference type="ARBA" id="ARBA00023180"/>
    </source>
</evidence>
<dbReference type="PROSITE" id="PS00122">
    <property type="entry name" value="CARBOXYLESTERASE_B_1"/>
    <property type="match status" value="1"/>
</dbReference>
<organism evidence="7 8">
    <name type="scientific">Cloeon dipterum</name>
    <dbReference type="NCBI Taxonomy" id="197152"/>
    <lineage>
        <taxon>Eukaryota</taxon>
        <taxon>Metazoa</taxon>
        <taxon>Ecdysozoa</taxon>
        <taxon>Arthropoda</taxon>
        <taxon>Hexapoda</taxon>
        <taxon>Insecta</taxon>
        <taxon>Pterygota</taxon>
        <taxon>Palaeoptera</taxon>
        <taxon>Ephemeroptera</taxon>
        <taxon>Pisciforma</taxon>
        <taxon>Baetidae</taxon>
        <taxon>Cloeon</taxon>
    </lineage>
</organism>
<keyword evidence="8" id="KW-1185">Reference proteome</keyword>
<accession>A0A8S1DBH1</accession>
<evidence type="ECO:0000259" key="6">
    <source>
        <dbReference type="Pfam" id="PF00135"/>
    </source>
</evidence>
<dbReference type="InterPro" id="IPR002018">
    <property type="entry name" value="CarbesteraseB"/>
</dbReference>
<keyword evidence="3 5" id="KW-0378">Hydrolase</keyword>
<dbReference type="PANTHER" id="PTHR43142:SF1">
    <property type="entry name" value="CARBOXYLIC ESTER HYDROLASE"/>
    <property type="match status" value="1"/>
</dbReference>
<dbReference type="GO" id="GO:0052689">
    <property type="term" value="F:carboxylic ester hydrolase activity"/>
    <property type="evidence" value="ECO:0007669"/>
    <property type="project" value="UniProtKB-KW"/>
</dbReference>